<dbReference type="Gene3D" id="1.10.10.10">
    <property type="entry name" value="Winged helix-like DNA-binding domain superfamily/Winged helix DNA-binding domain"/>
    <property type="match status" value="1"/>
</dbReference>
<keyword evidence="5" id="KW-0804">Transcription</keyword>
<dbReference type="Pfam" id="PF04542">
    <property type="entry name" value="Sigma70_r2"/>
    <property type="match status" value="1"/>
</dbReference>
<reference evidence="8" key="1">
    <citation type="submission" date="2023-06" db="EMBL/GenBank/DDBJ databases">
        <title>Genomic of Agaribacillus aureum.</title>
        <authorList>
            <person name="Wang G."/>
        </authorList>
    </citation>
    <scope>NUCLEOTIDE SEQUENCE</scope>
    <source>
        <strain evidence="8">BMA12</strain>
    </source>
</reference>
<comment type="similarity">
    <text evidence="1">Belongs to the sigma-70 factor family. ECF subfamily.</text>
</comment>
<dbReference type="InterPro" id="IPR013324">
    <property type="entry name" value="RNA_pol_sigma_r3/r4-like"/>
</dbReference>
<evidence type="ECO:0000313" key="9">
    <source>
        <dbReference type="Proteomes" id="UP001172083"/>
    </source>
</evidence>
<dbReference type="InterPro" id="IPR013249">
    <property type="entry name" value="RNA_pol_sigma70_r4_t2"/>
</dbReference>
<evidence type="ECO:0000256" key="1">
    <source>
        <dbReference type="ARBA" id="ARBA00010641"/>
    </source>
</evidence>
<evidence type="ECO:0000256" key="2">
    <source>
        <dbReference type="ARBA" id="ARBA00023015"/>
    </source>
</evidence>
<dbReference type="PANTHER" id="PTHR43133:SF8">
    <property type="entry name" value="RNA POLYMERASE SIGMA FACTOR HI_1459-RELATED"/>
    <property type="match status" value="1"/>
</dbReference>
<dbReference type="CDD" id="cd06171">
    <property type="entry name" value="Sigma70_r4"/>
    <property type="match status" value="1"/>
</dbReference>
<dbReference type="Gene3D" id="1.10.1740.10">
    <property type="match status" value="1"/>
</dbReference>
<keyword evidence="3" id="KW-0731">Sigma factor</keyword>
<evidence type="ECO:0000259" key="6">
    <source>
        <dbReference type="Pfam" id="PF04542"/>
    </source>
</evidence>
<evidence type="ECO:0000256" key="5">
    <source>
        <dbReference type="ARBA" id="ARBA00023163"/>
    </source>
</evidence>
<feature type="domain" description="RNA polymerase sigma-70 region 2" evidence="6">
    <location>
        <begin position="25"/>
        <end position="91"/>
    </location>
</feature>
<evidence type="ECO:0000313" key="8">
    <source>
        <dbReference type="EMBL" id="MDN5215909.1"/>
    </source>
</evidence>
<keyword evidence="9" id="KW-1185">Reference proteome</keyword>
<dbReference type="PANTHER" id="PTHR43133">
    <property type="entry name" value="RNA POLYMERASE ECF-TYPE SIGMA FACTO"/>
    <property type="match status" value="1"/>
</dbReference>
<proteinExistence type="inferred from homology"/>
<accession>A0ABT8LDP3</accession>
<evidence type="ECO:0000259" key="7">
    <source>
        <dbReference type="Pfam" id="PF08281"/>
    </source>
</evidence>
<evidence type="ECO:0000256" key="4">
    <source>
        <dbReference type="ARBA" id="ARBA00023125"/>
    </source>
</evidence>
<keyword evidence="4" id="KW-0238">DNA-binding</keyword>
<dbReference type="SUPFAM" id="SSF88659">
    <property type="entry name" value="Sigma3 and sigma4 domains of RNA polymerase sigma factors"/>
    <property type="match status" value="1"/>
</dbReference>
<keyword evidence="2" id="KW-0805">Transcription regulation</keyword>
<dbReference type="InterPro" id="IPR014284">
    <property type="entry name" value="RNA_pol_sigma-70_dom"/>
</dbReference>
<comment type="caution">
    <text evidence="8">The sequence shown here is derived from an EMBL/GenBank/DDBJ whole genome shotgun (WGS) entry which is preliminary data.</text>
</comment>
<feature type="domain" description="RNA polymerase sigma factor 70 region 4 type 2" evidence="7">
    <location>
        <begin position="135"/>
        <end position="186"/>
    </location>
</feature>
<dbReference type="SUPFAM" id="SSF88946">
    <property type="entry name" value="Sigma2 domain of RNA polymerase sigma factors"/>
    <property type="match status" value="1"/>
</dbReference>
<dbReference type="InterPro" id="IPR039425">
    <property type="entry name" value="RNA_pol_sigma-70-like"/>
</dbReference>
<sequence length="204" mass="23894">MLDRSNTSVLVDKAANGDDGAFTKLVQAWYKRIYNFNYKYFFDHDLAMEMTQKTFISAHRNIRKLKNRERFSGWLYTIAVNYCREEDRRHGKKRIIPILSRSGGEICHESIDLQSHHNNAYDPEKSFQKDELSGILMKALAKIPAEQKVVLIMKEYEGLKFKEIAESLEISENTAKSRLYYGLKALKKILDEWKINKEEINYGS</sequence>
<dbReference type="EMBL" id="JAUJEB010000007">
    <property type="protein sequence ID" value="MDN5215909.1"/>
    <property type="molecule type" value="Genomic_DNA"/>
</dbReference>
<gene>
    <name evidence="8" type="ORF">QQ020_27780</name>
</gene>
<name>A0ABT8LDP3_9BACT</name>
<dbReference type="InterPro" id="IPR013325">
    <property type="entry name" value="RNA_pol_sigma_r2"/>
</dbReference>
<dbReference type="InterPro" id="IPR036388">
    <property type="entry name" value="WH-like_DNA-bd_sf"/>
</dbReference>
<dbReference type="NCBIfam" id="TIGR02937">
    <property type="entry name" value="sigma70-ECF"/>
    <property type="match status" value="1"/>
</dbReference>
<dbReference type="InterPro" id="IPR007627">
    <property type="entry name" value="RNA_pol_sigma70_r2"/>
</dbReference>
<organism evidence="8 9">
    <name type="scientific">Agaribacillus aureus</name>
    <dbReference type="NCBI Taxonomy" id="3051825"/>
    <lineage>
        <taxon>Bacteria</taxon>
        <taxon>Pseudomonadati</taxon>
        <taxon>Bacteroidota</taxon>
        <taxon>Cytophagia</taxon>
        <taxon>Cytophagales</taxon>
        <taxon>Splendidivirgaceae</taxon>
        <taxon>Agaribacillus</taxon>
    </lineage>
</organism>
<dbReference type="Pfam" id="PF08281">
    <property type="entry name" value="Sigma70_r4_2"/>
    <property type="match status" value="1"/>
</dbReference>
<protein>
    <submittedName>
        <fullName evidence="8">RNA polymerase sigma factor</fullName>
    </submittedName>
</protein>
<dbReference type="RefSeq" id="WP_346761245.1">
    <property type="nucleotide sequence ID" value="NZ_JAUJEB010000007.1"/>
</dbReference>
<evidence type="ECO:0000256" key="3">
    <source>
        <dbReference type="ARBA" id="ARBA00023082"/>
    </source>
</evidence>
<dbReference type="Proteomes" id="UP001172083">
    <property type="component" value="Unassembled WGS sequence"/>
</dbReference>